<dbReference type="GO" id="GO:0051539">
    <property type="term" value="F:4 iron, 4 sulfur cluster binding"/>
    <property type="evidence" value="ECO:0007669"/>
    <property type="project" value="UniProtKB-UniRule"/>
</dbReference>
<sequence length="182" mass="19881">MRNRTTTEHDGPASVTQRPREAGKRWRVVDRAVGGGGSPRRYGRAVAGVRGDMGERDKGGRALMGMIMDWPSLAACRNGDPDALFVQGAEQNVAKRICRSCPVQYECLADALDNRIEFGVWGGKTERERRALLRQRPNVTSWRRAFEAELAKHAETELAGVDGGAGEHAGDRAAEKELVPVG</sequence>
<dbReference type="EMBL" id="BMQC01000001">
    <property type="protein sequence ID" value="GGK11601.1"/>
    <property type="molecule type" value="Genomic_DNA"/>
</dbReference>
<dbReference type="Pfam" id="PF02467">
    <property type="entry name" value="Whib"/>
    <property type="match status" value="1"/>
</dbReference>
<evidence type="ECO:0000256" key="10">
    <source>
        <dbReference type="ARBA" id="ARBA00023163"/>
    </source>
</evidence>
<dbReference type="HAMAP" id="MF_01479">
    <property type="entry name" value="WhiB"/>
    <property type="match status" value="1"/>
</dbReference>
<comment type="PTM">
    <text evidence="11">The Fe-S cluster can be nitrosylated by nitric oxide (NO).</text>
</comment>
<dbReference type="GO" id="GO:0003677">
    <property type="term" value="F:DNA binding"/>
    <property type="evidence" value="ECO:0007669"/>
    <property type="project" value="UniProtKB-UniRule"/>
</dbReference>
<gene>
    <name evidence="11" type="primary">whiB</name>
    <name evidence="14" type="ORF">GCM10010124_00270</name>
</gene>
<evidence type="ECO:0000256" key="5">
    <source>
        <dbReference type="ARBA" id="ARBA00023004"/>
    </source>
</evidence>
<evidence type="ECO:0000256" key="9">
    <source>
        <dbReference type="ARBA" id="ARBA00023157"/>
    </source>
</evidence>
<name>A0A8J3FF64_9ACTN</name>
<keyword evidence="6 11" id="KW-0411">Iron-sulfur</keyword>
<evidence type="ECO:0000256" key="2">
    <source>
        <dbReference type="ARBA" id="ARBA00006597"/>
    </source>
</evidence>
<dbReference type="InterPro" id="IPR003482">
    <property type="entry name" value="Whib"/>
</dbReference>
<keyword evidence="10 11" id="KW-0804">Transcription</keyword>
<dbReference type="PROSITE" id="PS51674">
    <property type="entry name" value="4FE4S_WBL"/>
    <property type="match status" value="1"/>
</dbReference>
<dbReference type="GO" id="GO:0045454">
    <property type="term" value="P:cell redox homeostasis"/>
    <property type="evidence" value="ECO:0007669"/>
    <property type="project" value="TreeGrafter"/>
</dbReference>
<dbReference type="GO" id="GO:0005737">
    <property type="term" value="C:cytoplasm"/>
    <property type="evidence" value="ECO:0007669"/>
    <property type="project" value="UniProtKB-SubCell"/>
</dbReference>
<feature type="compositionally biased region" description="Basic and acidic residues" evidence="12">
    <location>
        <begin position="1"/>
        <end position="11"/>
    </location>
</feature>
<keyword evidence="15" id="KW-1185">Reference proteome</keyword>
<feature type="region of interest" description="Disordered" evidence="12">
    <location>
        <begin position="1"/>
        <end position="24"/>
    </location>
</feature>
<dbReference type="PANTHER" id="PTHR38839:SF7">
    <property type="entry name" value="TRANSCRIPTIONAL REGULATOR WHIB4"/>
    <property type="match status" value="1"/>
</dbReference>
<comment type="similarity">
    <text evidence="2 11">Belongs to the WhiB family.</text>
</comment>
<evidence type="ECO:0000256" key="7">
    <source>
        <dbReference type="ARBA" id="ARBA00023015"/>
    </source>
</evidence>
<feature type="region of interest" description="Disordered" evidence="12">
    <location>
        <begin position="157"/>
        <end position="182"/>
    </location>
</feature>
<reference evidence="14" key="1">
    <citation type="journal article" date="2014" name="Int. J. Syst. Evol. Microbiol.">
        <title>Complete genome sequence of Corynebacterium casei LMG S-19264T (=DSM 44701T), isolated from a smear-ripened cheese.</title>
        <authorList>
            <consortium name="US DOE Joint Genome Institute (JGI-PGF)"/>
            <person name="Walter F."/>
            <person name="Albersmeier A."/>
            <person name="Kalinowski J."/>
            <person name="Ruckert C."/>
        </authorList>
    </citation>
    <scope>NUCLEOTIDE SEQUENCE</scope>
    <source>
        <strain evidence="14">JCM 3091</strain>
    </source>
</reference>
<dbReference type="PANTHER" id="PTHR38839">
    <property type="entry name" value="TRANSCRIPTIONAL REGULATOR WHID-RELATED"/>
    <property type="match status" value="1"/>
</dbReference>
<evidence type="ECO:0000256" key="11">
    <source>
        <dbReference type="HAMAP-Rule" id="MF_01479"/>
    </source>
</evidence>
<comment type="function">
    <text evidence="11">Acts as a transcriptional regulator. Probably redox-responsive. The apo- but not holo-form probably binds DNA.</text>
</comment>
<evidence type="ECO:0000256" key="6">
    <source>
        <dbReference type="ARBA" id="ARBA00023014"/>
    </source>
</evidence>
<organism evidence="14 15">
    <name type="scientific">Pilimelia terevasa</name>
    <dbReference type="NCBI Taxonomy" id="53372"/>
    <lineage>
        <taxon>Bacteria</taxon>
        <taxon>Bacillati</taxon>
        <taxon>Actinomycetota</taxon>
        <taxon>Actinomycetes</taxon>
        <taxon>Micromonosporales</taxon>
        <taxon>Micromonosporaceae</taxon>
        <taxon>Pilimelia</taxon>
    </lineage>
</organism>
<keyword evidence="11" id="KW-0963">Cytoplasm</keyword>
<evidence type="ECO:0000313" key="15">
    <source>
        <dbReference type="Proteomes" id="UP000662200"/>
    </source>
</evidence>
<reference evidence="14" key="2">
    <citation type="submission" date="2020-09" db="EMBL/GenBank/DDBJ databases">
        <authorList>
            <person name="Sun Q."/>
            <person name="Ohkuma M."/>
        </authorList>
    </citation>
    <scope>NUCLEOTIDE SEQUENCE</scope>
    <source>
        <strain evidence="14">JCM 3091</strain>
    </source>
</reference>
<feature type="binding site" evidence="11">
    <location>
        <position position="101"/>
    </location>
    <ligand>
        <name>[4Fe-4S] cluster</name>
        <dbReference type="ChEBI" id="CHEBI:49883"/>
    </ligand>
</feature>
<evidence type="ECO:0000256" key="3">
    <source>
        <dbReference type="ARBA" id="ARBA00022485"/>
    </source>
</evidence>
<feature type="compositionally biased region" description="Basic and acidic residues" evidence="12">
    <location>
        <begin position="168"/>
        <end position="182"/>
    </location>
</feature>
<comment type="PTM">
    <text evidence="11">Upon Fe-S cluster removal intramolecular disulfide bonds are formed.</text>
</comment>
<feature type="binding site" evidence="11">
    <location>
        <position position="98"/>
    </location>
    <ligand>
        <name>[4Fe-4S] cluster</name>
        <dbReference type="ChEBI" id="CHEBI:49883"/>
    </ligand>
</feature>
<evidence type="ECO:0000256" key="1">
    <source>
        <dbReference type="ARBA" id="ARBA00004496"/>
    </source>
</evidence>
<dbReference type="GO" id="GO:0045892">
    <property type="term" value="P:negative regulation of DNA-templated transcription"/>
    <property type="evidence" value="ECO:0007669"/>
    <property type="project" value="TreeGrafter"/>
</dbReference>
<evidence type="ECO:0000259" key="13">
    <source>
        <dbReference type="PROSITE" id="PS51674"/>
    </source>
</evidence>
<dbReference type="GO" id="GO:0047134">
    <property type="term" value="F:protein-disulfide reductase [NAD(P)H] activity"/>
    <property type="evidence" value="ECO:0007669"/>
    <property type="project" value="TreeGrafter"/>
</dbReference>
<evidence type="ECO:0000313" key="14">
    <source>
        <dbReference type="EMBL" id="GGK11601.1"/>
    </source>
</evidence>
<keyword evidence="9 11" id="KW-1015">Disulfide bond</keyword>
<dbReference type="GO" id="GO:0035731">
    <property type="term" value="F:dinitrosyl-iron complex binding"/>
    <property type="evidence" value="ECO:0007669"/>
    <property type="project" value="UniProtKB-UniRule"/>
</dbReference>
<evidence type="ECO:0000256" key="8">
    <source>
        <dbReference type="ARBA" id="ARBA00023125"/>
    </source>
</evidence>
<proteinExistence type="inferred from homology"/>
<dbReference type="AlphaFoldDB" id="A0A8J3FF64"/>
<feature type="binding site" evidence="11">
    <location>
        <position position="76"/>
    </location>
    <ligand>
        <name>[4Fe-4S] cluster</name>
        <dbReference type="ChEBI" id="CHEBI:49883"/>
    </ligand>
</feature>
<keyword evidence="4 11" id="KW-0479">Metal-binding</keyword>
<keyword evidence="8 11" id="KW-0238">DNA-binding</keyword>
<protein>
    <recommendedName>
        <fullName evidence="11">Transcriptional regulator WhiB</fullName>
    </recommendedName>
</protein>
<comment type="subcellular location">
    <subcellularLocation>
        <location evidence="1 11">Cytoplasm</location>
    </subcellularLocation>
</comment>
<accession>A0A8J3FF64</accession>
<feature type="domain" description="4Fe-4S Wbl-type" evidence="13">
    <location>
        <begin position="75"/>
        <end position="131"/>
    </location>
</feature>
<keyword evidence="3 11" id="KW-0004">4Fe-4S</keyword>
<keyword evidence="5 11" id="KW-0408">Iron</keyword>
<evidence type="ECO:0000256" key="4">
    <source>
        <dbReference type="ARBA" id="ARBA00022723"/>
    </source>
</evidence>
<dbReference type="InterPro" id="IPR034768">
    <property type="entry name" value="4FE4S_WBL"/>
</dbReference>
<keyword evidence="7 11" id="KW-0805">Transcription regulation</keyword>
<dbReference type="Proteomes" id="UP000662200">
    <property type="component" value="Unassembled WGS sequence"/>
</dbReference>
<feature type="binding site" evidence="11">
    <location>
        <position position="107"/>
    </location>
    <ligand>
        <name>[4Fe-4S] cluster</name>
        <dbReference type="ChEBI" id="CHEBI:49883"/>
    </ligand>
</feature>
<dbReference type="GO" id="GO:0046872">
    <property type="term" value="F:metal ion binding"/>
    <property type="evidence" value="ECO:0007669"/>
    <property type="project" value="UniProtKB-KW"/>
</dbReference>
<evidence type="ECO:0000256" key="12">
    <source>
        <dbReference type="SAM" id="MobiDB-lite"/>
    </source>
</evidence>
<comment type="caution">
    <text evidence="14">The sequence shown here is derived from an EMBL/GenBank/DDBJ whole genome shotgun (WGS) entry which is preliminary data.</text>
</comment>
<comment type="cofactor">
    <cofactor evidence="11">
        <name>[4Fe-4S] cluster</name>
        <dbReference type="ChEBI" id="CHEBI:49883"/>
    </cofactor>
    <text evidence="11">Binds 1 [4Fe-4S] cluster per subunit. Following nitrosylation of the [4Fe-4S] cluster binds 1 [4Fe-8(NO)] cluster per subunit.</text>
</comment>